<dbReference type="SUPFAM" id="SSF54593">
    <property type="entry name" value="Glyoxalase/Bleomycin resistance protein/Dihydroxybiphenyl dioxygenase"/>
    <property type="match status" value="2"/>
</dbReference>
<evidence type="ECO:0000313" key="3">
    <source>
        <dbReference type="Proteomes" id="UP000587462"/>
    </source>
</evidence>
<accession>A0A7Y7AZW5</accession>
<dbReference type="RefSeq" id="WP_171078255.1">
    <property type="nucleotide sequence ID" value="NZ_BNBU01000001.1"/>
</dbReference>
<evidence type="ECO:0000313" key="2">
    <source>
        <dbReference type="EMBL" id="NVK76453.1"/>
    </source>
</evidence>
<comment type="caution">
    <text evidence="2">The sequence shown here is derived from an EMBL/GenBank/DDBJ whole genome shotgun (WGS) entry which is preliminary data.</text>
</comment>
<dbReference type="EMBL" id="JABBXF010000004">
    <property type="protein sequence ID" value="NVK76453.1"/>
    <property type="molecule type" value="Genomic_DNA"/>
</dbReference>
<proteinExistence type="predicted"/>
<dbReference type="PANTHER" id="PTHR33993:SF10">
    <property type="entry name" value="CONSERVED PROTEIN"/>
    <property type="match status" value="1"/>
</dbReference>
<dbReference type="PROSITE" id="PS51819">
    <property type="entry name" value="VOC"/>
    <property type="match status" value="2"/>
</dbReference>
<dbReference type="Proteomes" id="UP000587462">
    <property type="component" value="Unassembled WGS sequence"/>
</dbReference>
<evidence type="ECO:0000259" key="1">
    <source>
        <dbReference type="PROSITE" id="PS51819"/>
    </source>
</evidence>
<dbReference type="InterPro" id="IPR037523">
    <property type="entry name" value="VOC_core"/>
</dbReference>
<keyword evidence="3" id="KW-1185">Reference proteome</keyword>
<dbReference type="Pfam" id="PF18029">
    <property type="entry name" value="Glyoxalase_6"/>
    <property type="match status" value="2"/>
</dbReference>
<name>A0A7Y7AZW5_STRMO</name>
<reference evidence="2 3" key="1">
    <citation type="submission" date="2020-04" db="EMBL/GenBank/DDBJ databases">
        <title>Draft Genome Sequence of Streptomyces morookaense DSM 40503, an 8-azaguanine-producing strain.</title>
        <authorList>
            <person name="Qi J."/>
            <person name="Gao J.-M."/>
        </authorList>
    </citation>
    <scope>NUCLEOTIDE SEQUENCE [LARGE SCALE GENOMIC DNA]</scope>
    <source>
        <strain evidence="2 3">DSM 40503</strain>
    </source>
</reference>
<sequence>MPHTRTACLPGVPSWVSLTTRSLDAAMDFYGPLLGWRFEPAQGRCGAGARALAGETAIAGINAVAPEWELPVTWTTYFGIESADAAVARIQERGGTVAVGPLESEAGRLALAADPAGAAFGLWECHAAPRGNASPLLGGTAVWVELRTRDAFEAAFFYDGVLDWDRRRSAEYVIRWEEDRVVLDFHGSTVATLYGGAVEATADPRLRPRWTVFFSVPDTEATLRTAEKLGGQTIDQPSRTAFGRMATLRDPEGGVFCVVSGHS</sequence>
<organism evidence="2 3">
    <name type="scientific">Streptomyces morookaense</name>
    <name type="common">Streptoverticillium morookaense</name>
    <dbReference type="NCBI Taxonomy" id="1970"/>
    <lineage>
        <taxon>Bacteria</taxon>
        <taxon>Bacillati</taxon>
        <taxon>Actinomycetota</taxon>
        <taxon>Actinomycetes</taxon>
        <taxon>Kitasatosporales</taxon>
        <taxon>Streptomycetaceae</taxon>
        <taxon>Streptomyces</taxon>
    </lineage>
</organism>
<dbReference type="Gene3D" id="3.10.180.10">
    <property type="entry name" value="2,3-Dihydroxybiphenyl 1,2-Dioxygenase, domain 1"/>
    <property type="match status" value="2"/>
</dbReference>
<dbReference type="AlphaFoldDB" id="A0A7Y7AZW5"/>
<dbReference type="InterPro" id="IPR052164">
    <property type="entry name" value="Anthracycline_SecMetBiosynth"/>
</dbReference>
<gene>
    <name evidence="2" type="ORF">HG542_02130</name>
</gene>
<feature type="domain" description="VOC" evidence="1">
    <location>
        <begin position="140"/>
        <end position="261"/>
    </location>
</feature>
<dbReference type="PANTHER" id="PTHR33993">
    <property type="entry name" value="GLYOXALASE-RELATED"/>
    <property type="match status" value="1"/>
</dbReference>
<protein>
    <submittedName>
        <fullName evidence="2">VOC family protein</fullName>
    </submittedName>
</protein>
<feature type="domain" description="VOC" evidence="1">
    <location>
        <begin position="11"/>
        <end position="125"/>
    </location>
</feature>
<dbReference type="InterPro" id="IPR029068">
    <property type="entry name" value="Glyas_Bleomycin-R_OHBP_Dase"/>
</dbReference>
<dbReference type="InterPro" id="IPR041581">
    <property type="entry name" value="Glyoxalase_6"/>
</dbReference>